<evidence type="ECO:0000313" key="1">
    <source>
        <dbReference type="EMBL" id="HIZ23727.1"/>
    </source>
</evidence>
<comment type="caution">
    <text evidence="1">The sequence shown here is derived from an EMBL/GenBank/DDBJ whole genome shotgun (WGS) entry which is preliminary data.</text>
</comment>
<sequence>MQKTSTEAVLKKWKAHRETILEWLKSHGYETQAVEKPAFFTPRTQVMKELKIACIMDPFTLGSYGPECRLLELTPEHWREEVDAFEPDLLFIESAWQGKEGLWYRKIVHYSQELFELTGYLREKHVPIIFWNKEDPVYTDSFMTAASYADVVFTTDIDCIGKYKAELGHDRVYHLHFAAQPALHNPVEFYARKDKFCFTGAYYHKYKERSQVFDRFAEKMIQGKGLDIYDRNYGHARPEHAFPWKYKPYILGNLPADQIDRAYKGYFYGVNLNSIQQSQSMFARRVFE</sequence>
<proteinExistence type="predicted"/>
<dbReference type="AlphaFoldDB" id="A0A9D2DUZ5"/>
<evidence type="ECO:0000313" key="2">
    <source>
        <dbReference type="Proteomes" id="UP000824041"/>
    </source>
</evidence>
<protein>
    <submittedName>
        <fullName evidence="1">DUF3880 domain-containing protein</fullName>
    </submittedName>
</protein>
<gene>
    <name evidence="1" type="ORF">IAA21_13215</name>
</gene>
<organism evidence="1 2">
    <name type="scientific">Candidatus Blautia faecigallinarum</name>
    <dbReference type="NCBI Taxonomy" id="2838488"/>
    <lineage>
        <taxon>Bacteria</taxon>
        <taxon>Bacillati</taxon>
        <taxon>Bacillota</taxon>
        <taxon>Clostridia</taxon>
        <taxon>Lachnospirales</taxon>
        <taxon>Lachnospiraceae</taxon>
        <taxon>Blautia</taxon>
    </lineage>
</organism>
<accession>A0A9D2DUZ5</accession>
<name>A0A9D2DUZ5_9FIRM</name>
<dbReference type="Proteomes" id="UP000824041">
    <property type="component" value="Unassembled WGS sequence"/>
</dbReference>
<reference evidence="1" key="2">
    <citation type="submission" date="2021-04" db="EMBL/GenBank/DDBJ databases">
        <authorList>
            <person name="Gilroy R."/>
        </authorList>
    </citation>
    <scope>NUCLEOTIDE SEQUENCE</scope>
    <source>
        <strain evidence="1">14324</strain>
    </source>
</reference>
<feature type="non-terminal residue" evidence="1">
    <location>
        <position position="288"/>
    </location>
</feature>
<dbReference type="EMBL" id="DXBU01000179">
    <property type="protein sequence ID" value="HIZ23727.1"/>
    <property type="molecule type" value="Genomic_DNA"/>
</dbReference>
<reference evidence="1" key="1">
    <citation type="journal article" date="2021" name="PeerJ">
        <title>Extensive microbial diversity within the chicken gut microbiome revealed by metagenomics and culture.</title>
        <authorList>
            <person name="Gilroy R."/>
            <person name="Ravi A."/>
            <person name="Getino M."/>
            <person name="Pursley I."/>
            <person name="Horton D.L."/>
            <person name="Alikhan N.F."/>
            <person name="Baker D."/>
            <person name="Gharbi K."/>
            <person name="Hall N."/>
            <person name="Watson M."/>
            <person name="Adriaenssens E.M."/>
            <person name="Foster-Nyarko E."/>
            <person name="Jarju S."/>
            <person name="Secka A."/>
            <person name="Antonio M."/>
            <person name="Oren A."/>
            <person name="Chaudhuri R.R."/>
            <person name="La Ragione R."/>
            <person name="Hildebrand F."/>
            <person name="Pallen M.J."/>
        </authorList>
    </citation>
    <scope>NUCLEOTIDE SEQUENCE</scope>
    <source>
        <strain evidence="1">14324</strain>
    </source>
</reference>